<sequence length="111" mass="12798">MADERNDNPDHAAEEMNPGRELYPIYEEHEIDFEDNGNNPEEQEYIEALLYEATIMMGFLTDTTTEYMKAASVFFFRNLFSSQQLIINDPASYTDLGAAKVWEPILQCCQS</sequence>
<evidence type="ECO:0000256" key="1">
    <source>
        <dbReference type="SAM" id="MobiDB-lite"/>
    </source>
</evidence>
<reference evidence="2" key="1">
    <citation type="submission" date="2023-07" db="EMBL/GenBank/DDBJ databases">
        <authorList>
            <consortium name="CYATHOMIX"/>
        </authorList>
    </citation>
    <scope>NUCLEOTIDE SEQUENCE</scope>
    <source>
        <strain evidence="2">N/A</strain>
    </source>
</reference>
<name>A0AA36MHY0_CYLNA</name>
<evidence type="ECO:0000313" key="3">
    <source>
        <dbReference type="Proteomes" id="UP001176961"/>
    </source>
</evidence>
<dbReference type="Proteomes" id="UP001176961">
    <property type="component" value="Unassembled WGS sequence"/>
</dbReference>
<protein>
    <submittedName>
        <fullName evidence="2">Uncharacterized protein</fullName>
    </submittedName>
</protein>
<dbReference type="AlphaFoldDB" id="A0AA36MHY0"/>
<accession>A0AA36MHY0</accession>
<organism evidence="2 3">
    <name type="scientific">Cylicocyclus nassatus</name>
    <name type="common">Nematode worm</name>
    <dbReference type="NCBI Taxonomy" id="53992"/>
    <lineage>
        <taxon>Eukaryota</taxon>
        <taxon>Metazoa</taxon>
        <taxon>Ecdysozoa</taxon>
        <taxon>Nematoda</taxon>
        <taxon>Chromadorea</taxon>
        <taxon>Rhabditida</taxon>
        <taxon>Rhabditina</taxon>
        <taxon>Rhabditomorpha</taxon>
        <taxon>Strongyloidea</taxon>
        <taxon>Strongylidae</taxon>
        <taxon>Cylicocyclus</taxon>
    </lineage>
</organism>
<proteinExistence type="predicted"/>
<feature type="compositionally biased region" description="Basic and acidic residues" evidence="1">
    <location>
        <begin position="1"/>
        <end position="18"/>
    </location>
</feature>
<keyword evidence="3" id="KW-1185">Reference proteome</keyword>
<evidence type="ECO:0000313" key="2">
    <source>
        <dbReference type="EMBL" id="CAJ0609787.1"/>
    </source>
</evidence>
<comment type="caution">
    <text evidence="2">The sequence shown here is derived from an EMBL/GenBank/DDBJ whole genome shotgun (WGS) entry which is preliminary data.</text>
</comment>
<feature type="region of interest" description="Disordered" evidence="1">
    <location>
        <begin position="1"/>
        <end position="21"/>
    </location>
</feature>
<dbReference type="EMBL" id="CATQJL010000326">
    <property type="protein sequence ID" value="CAJ0609787.1"/>
    <property type="molecule type" value="Genomic_DNA"/>
</dbReference>
<gene>
    <name evidence="2" type="ORF">CYNAS_LOCUS21770</name>
</gene>